<comment type="caution">
    <text evidence="9">The sequence shown here is derived from an EMBL/GenBank/DDBJ whole genome shotgun (WGS) entry which is preliminary data.</text>
</comment>
<gene>
    <name evidence="9" type="ORF">AJ79_04062</name>
</gene>
<keyword evidence="10" id="KW-1185">Reference proteome</keyword>
<evidence type="ECO:0000256" key="2">
    <source>
        <dbReference type="ARBA" id="ARBA00007282"/>
    </source>
</evidence>
<feature type="transmembrane region" description="Helical" evidence="7">
    <location>
        <begin position="169"/>
        <end position="187"/>
    </location>
</feature>
<dbReference type="InterPro" id="IPR032805">
    <property type="entry name" value="Wax_synthase_dom"/>
</dbReference>
<dbReference type="PANTHER" id="PTHR31595">
    <property type="entry name" value="LONG-CHAIN-ALCOHOL O-FATTY-ACYLTRANSFERASE 3-RELATED"/>
    <property type="match status" value="1"/>
</dbReference>
<dbReference type="PANTHER" id="PTHR31595:SF27">
    <property type="entry name" value="WAX SYNTHASE DOMAIN-CONTAINING PROTEIN-RELATED"/>
    <property type="match status" value="1"/>
</dbReference>
<evidence type="ECO:0000259" key="8">
    <source>
        <dbReference type="Pfam" id="PF13813"/>
    </source>
</evidence>
<evidence type="ECO:0000256" key="1">
    <source>
        <dbReference type="ARBA" id="ARBA00004141"/>
    </source>
</evidence>
<keyword evidence="3" id="KW-0808">Transferase</keyword>
<accession>A0A2B7XWB0</accession>
<comment type="similarity">
    <text evidence="2">Belongs to the wax synthase family.</text>
</comment>
<dbReference type="OrthoDB" id="1077582at2759"/>
<feature type="transmembrane region" description="Helical" evidence="7">
    <location>
        <begin position="50"/>
        <end position="69"/>
    </location>
</feature>
<dbReference type="AlphaFoldDB" id="A0A2B7XWB0"/>
<sequence>MFGGMGDAYTLRGFWGKFWHQLLRWSYTSVSNHFTRRILRLRHPSLIERYANILTIFILSGLGHVLVFAGSGIPMAEWSGSMLFFCSFAAGFMTEDGVQELWRRTGIEKRLFADGRNARGLSLFKRIVGWVWVLGFLSVVSPFFCYPMSRVPTGKEGMVPYSVVERVGVEGALGTVVAGGVGLWFGLEARGV</sequence>
<name>A0A2B7XWB0_9EURO</name>
<dbReference type="GO" id="GO:0008374">
    <property type="term" value="F:O-acyltransferase activity"/>
    <property type="evidence" value="ECO:0007669"/>
    <property type="project" value="InterPro"/>
</dbReference>
<evidence type="ECO:0000313" key="10">
    <source>
        <dbReference type="Proteomes" id="UP000223968"/>
    </source>
</evidence>
<dbReference type="Pfam" id="PF13813">
    <property type="entry name" value="MBOAT_2"/>
    <property type="match status" value="1"/>
</dbReference>
<evidence type="ECO:0000256" key="3">
    <source>
        <dbReference type="ARBA" id="ARBA00022679"/>
    </source>
</evidence>
<evidence type="ECO:0000256" key="7">
    <source>
        <dbReference type="SAM" id="Phobius"/>
    </source>
</evidence>
<evidence type="ECO:0000256" key="4">
    <source>
        <dbReference type="ARBA" id="ARBA00022692"/>
    </source>
</evidence>
<dbReference type="EMBL" id="PDNB01000053">
    <property type="protein sequence ID" value="PGH12838.1"/>
    <property type="molecule type" value="Genomic_DNA"/>
</dbReference>
<keyword evidence="6 7" id="KW-0472">Membrane</keyword>
<evidence type="ECO:0000256" key="5">
    <source>
        <dbReference type="ARBA" id="ARBA00022989"/>
    </source>
</evidence>
<dbReference type="GO" id="GO:0016020">
    <property type="term" value="C:membrane"/>
    <property type="evidence" value="ECO:0007669"/>
    <property type="project" value="UniProtKB-SubCell"/>
</dbReference>
<reference evidence="9 10" key="1">
    <citation type="submission" date="2017-10" db="EMBL/GenBank/DDBJ databases">
        <title>Comparative genomics in systemic dimorphic fungi from Ajellomycetaceae.</title>
        <authorList>
            <person name="Munoz J.F."/>
            <person name="Mcewen J.G."/>
            <person name="Clay O.K."/>
            <person name="Cuomo C.A."/>
        </authorList>
    </citation>
    <scope>NUCLEOTIDE SEQUENCE [LARGE SCALE GENOMIC DNA]</scope>
    <source>
        <strain evidence="9 10">UAMH5409</strain>
    </source>
</reference>
<organism evidence="9 10">
    <name type="scientific">Helicocarpus griseus UAMH5409</name>
    <dbReference type="NCBI Taxonomy" id="1447875"/>
    <lineage>
        <taxon>Eukaryota</taxon>
        <taxon>Fungi</taxon>
        <taxon>Dikarya</taxon>
        <taxon>Ascomycota</taxon>
        <taxon>Pezizomycotina</taxon>
        <taxon>Eurotiomycetes</taxon>
        <taxon>Eurotiomycetidae</taxon>
        <taxon>Onygenales</taxon>
        <taxon>Ajellomycetaceae</taxon>
        <taxon>Helicocarpus</taxon>
    </lineage>
</organism>
<evidence type="ECO:0000313" key="9">
    <source>
        <dbReference type="EMBL" id="PGH12838.1"/>
    </source>
</evidence>
<dbReference type="GO" id="GO:0006629">
    <property type="term" value="P:lipid metabolic process"/>
    <property type="evidence" value="ECO:0007669"/>
    <property type="project" value="InterPro"/>
</dbReference>
<dbReference type="InterPro" id="IPR044851">
    <property type="entry name" value="Wax_synthase"/>
</dbReference>
<comment type="subcellular location">
    <subcellularLocation>
        <location evidence="1">Membrane</location>
        <topology evidence="1">Multi-pass membrane protein</topology>
    </subcellularLocation>
</comment>
<evidence type="ECO:0000256" key="6">
    <source>
        <dbReference type="ARBA" id="ARBA00023136"/>
    </source>
</evidence>
<dbReference type="STRING" id="1447875.A0A2B7XWB0"/>
<keyword evidence="4 7" id="KW-0812">Transmembrane</keyword>
<feature type="domain" description="Wax synthase" evidence="8">
    <location>
        <begin position="1"/>
        <end position="86"/>
    </location>
</feature>
<proteinExistence type="inferred from homology"/>
<dbReference type="Proteomes" id="UP000223968">
    <property type="component" value="Unassembled WGS sequence"/>
</dbReference>
<keyword evidence="5 7" id="KW-1133">Transmembrane helix</keyword>
<protein>
    <recommendedName>
        <fullName evidence="8">Wax synthase domain-containing protein</fullName>
    </recommendedName>
</protein>
<feature type="transmembrane region" description="Helical" evidence="7">
    <location>
        <begin position="127"/>
        <end position="149"/>
    </location>
</feature>